<evidence type="ECO:0000313" key="2">
    <source>
        <dbReference type="Proteomes" id="UP000236291"/>
    </source>
</evidence>
<comment type="caution">
    <text evidence="1">The sequence shown here is derived from an EMBL/GenBank/DDBJ whole genome shotgun (WGS) entry which is preliminary data.</text>
</comment>
<dbReference type="AlphaFoldDB" id="A0A2K3JTM5"/>
<proteinExistence type="predicted"/>
<dbReference type="EMBL" id="ASHM01123395">
    <property type="protein sequence ID" value="PNX57387.1"/>
    <property type="molecule type" value="Genomic_DNA"/>
</dbReference>
<gene>
    <name evidence="1" type="ORF">L195_g058669</name>
</gene>
<reference evidence="1 2" key="1">
    <citation type="journal article" date="2014" name="Am. J. Bot.">
        <title>Genome assembly and annotation for red clover (Trifolium pratense; Fabaceae).</title>
        <authorList>
            <person name="Istvanek J."/>
            <person name="Jaros M."/>
            <person name="Krenek A."/>
            <person name="Repkova J."/>
        </authorList>
    </citation>
    <scope>NUCLEOTIDE SEQUENCE [LARGE SCALE GENOMIC DNA]</scope>
    <source>
        <strain evidence="2">cv. Tatra</strain>
        <tissue evidence="1">Young leaves</tissue>
    </source>
</reference>
<evidence type="ECO:0000313" key="1">
    <source>
        <dbReference type="EMBL" id="PNX57387.1"/>
    </source>
</evidence>
<accession>A0A2K3JTM5</accession>
<reference evidence="1 2" key="2">
    <citation type="journal article" date="2017" name="Front. Plant Sci.">
        <title>Gene Classification and Mining of Molecular Markers Useful in Red Clover (Trifolium pratense) Breeding.</title>
        <authorList>
            <person name="Istvanek J."/>
            <person name="Dluhosova J."/>
            <person name="Dluhos P."/>
            <person name="Patkova L."/>
            <person name="Nedelnik J."/>
            <person name="Repkova J."/>
        </authorList>
    </citation>
    <scope>NUCLEOTIDE SEQUENCE [LARGE SCALE GENOMIC DNA]</scope>
    <source>
        <strain evidence="2">cv. Tatra</strain>
        <tissue evidence="1">Young leaves</tissue>
    </source>
</reference>
<sequence length="81" mass="9083">MTKNSSGGDGVVCDGGCVGLCFLGSDGGGETERFFHDTLREERRRFGALDSGRRWTAVVNRGKGKSYDAKERKRDMYFDFY</sequence>
<name>A0A2K3JTM5_TRIPR</name>
<protein>
    <submittedName>
        <fullName evidence="1">Uncharacterized protein</fullName>
    </submittedName>
</protein>
<dbReference type="Proteomes" id="UP000236291">
    <property type="component" value="Unassembled WGS sequence"/>
</dbReference>
<organism evidence="1 2">
    <name type="scientific">Trifolium pratense</name>
    <name type="common">Red clover</name>
    <dbReference type="NCBI Taxonomy" id="57577"/>
    <lineage>
        <taxon>Eukaryota</taxon>
        <taxon>Viridiplantae</taxon>
        <taxon>Streptophyta</taxon>
        <taxon>Embryophyta</taxon>
        <taxon>Tracheophyta</taxon>
        <taxon>Spermatophyta</taxon>
        <taxon>Magnoliopsida</taxon>
        <taxon>eudicotyledons</taxon>
        <taxon>Gunneridae</taxon>
        <taxon>Pentapetalae</taxon>
        <taxon>rosids</taxon>
        <taxon>fabids</taxon>
        <taxon>Fabales</taxon>
        <taxon>Fabaceae</taxon>
        <taxon>Papilionoideae</taxon>
        <taxon>50 kb inversion clade</taxon>
        <taxon>NPAAA clade</taxon>
        <taxon>Hologalegina</taxon>
        <taxon>IRL clade</taxon>
        <taxon>Trifolieae</taxon>
        <taxon>Trifolium</taxon>
    </lineage>
</organism>